<accession>A0ABS0T2M0</accession>
<dbReference type="SUPFAM" id="SSF81296">
    <property type="entry name" value="E set domains"/>
    <property type="match status" value="5"/>
</dbReference>
<feature type="chain" id="PRO_5047367388" evidence="1">
    <location>
        <begin position="29"/>
        <end position="2428"/>
    </location>
</feature>
<dbReference type="InterPro" id="IPR005546">
    <property type="entry name" value="Autotransporte_beta"/>
</dbReference>
<dbReference type="Gene3D" id="2.40.128.130">
    <property type="entry name" value="Autotransporter beta-domain"/>
    <property type="match status" value="1"/>
</dbReference>
<evidence type="ECO:0000313" key="4">
    <source>
        <dbReference type="Proteomes" id="UP000639859"/>
    </source>
</evidence>
<dbReference type="SMART" id="SM00869">
    <property type="entry name" value="Autotransporter"/>
    <property type="match status" value="1"/>
</dbReference>
<dbReference type="Proteomes" id="UP000639859">
    <property type="component" value="Unassembled WGS sequence"/>
</dbReference>
<dbReference type="Pfam" id="PF01833">
    <property type="entry name" value="TIG"/>
    <property type="match status" value="5"/>
</dbReference>
<keyword evidence="1" id="KW-0732">Signal</keyword>
<name>A0ABS0T2M0_9CAUL</name>
<evidence type="ECO:0000313" key="3">
    <source>
        <dbReference type="EMBL" id="MBI1686132.1"/>
    </source>
</evidence>
<keyword evidence="4" id="KW-1185">Reference proteome</keyword>
<dbReference type="NCBIfam" id="NF012211">
    <property type="entry name" value="tand_rpt_95"/>
    <property type="match status" value="1"/>
</dbReference>
<protein>
    <submittedName>
        <fullName evidence="3">Autotransporter domain-containing protein</fullName>
    </submittedName>
</protein>
<dbReference type="InterPro" id="IPR014756">
    <property type="entry name" value="Ig_E-set"/>
</dbReference>
<dbReference type="Gene3D" id="2.60.40.3440">
    <property type="match status" value="3"/>
</dbReference>
<reference evidence="3 4" key="1">
    <citation type="submission" date="2020-11" db="EMBL/GenBank/DDBJ databases">
        <title>genome sequence of strain KACC 18849.</title>
        <authorList>
            <person name="Gao J."/>
            <person name="Zhang X."/>
        </authorList>
    </citation>
    <scope>NUCLEOTIDE SEQUENCE [LARGE SCALE GENOMIC DNA]</scope>
    <source>
        <strain evidence="3 4">KACC 18849</strain>
    </source>
</reference>
<dbReference type="EMBL" id="JADWOX010000019">
    <property type="protein sequence ID" value="MBI1686132.1"/>
    <property type="molecule type" value="Genomic_DNA"/>
</dbReference>
<organism evidence="3 4">
    <name type="scientific">Caulobacter hibisci</name>
    <dbReference type="NCBI Taxonomy" id="2035993"/>
    <lineage>
        <taxon>Bacteria</taxon>
        <taxon>Pseudomonadati</taxon>
        <taxon>Pseudomonadota</taxon>
        <taxon>Alphaproteobacteria</taxon>
        <taxon>Caulobacterales</taxon>
        <taxon>Caulobacteraceae</taxon>
        <taxon>Caulobacter</taxon>
    </lineage>
</organism>
<gene>
    <name evidence="3" type="ORF">I4Q42_20895</name>
</gene>
<dbReference type="CDD" id="cd00102">
    <property type="entry name" value="IPT"/>
    <property type="match status" value="4"/>
</dbReference>
<dbReference type="PROSITE" id="PS51208">
    <property type="entry name" value="AUTOTRANSPORTER"/>
    <property type="match status" value="1"/>
</dbReference>
<dbReference type="PANTHER" id="PTHR37494">
    <property type="entry name" value="HEMAGGLUTININ"/>
    <property type="match status" value="1"/>
</dbReference>
<dbReference type="RefSeq" id="WP_198578029.1">
    <property type="nucleotide sequence ID" value="NZ_JADWOX010000019.1"/>
</dbReference>
<feature type="domain" description="Autotransporter" evidence="2">
    <location>
        <begin position="2150"/>
        <end position="2428"/>
    </location>
</feature>
<dbReference type="InterPro" id="IPR036709">
    <property type="entry name" value="Autotransporte_beta_dom_sf"/>
</dbReference>
<dbReference type="Pfam" id="PF05345">
    <property type="entry name" value="He_PIG"/>
    <property type="match status" value="9"/>
</dbReference>
<dbReference type="InterPro" id="IPR002909">
    <property type="entry name" value="IPT_dom"/>
</dbReference>
<dbReference type="SMART" id="SM00429">
    <property type="entry name" value="IPT"/>
    <property type="match status" value="5"/>
</dbReference>
<dbReference type="InterPro" id="IPR015919">
    <property type="entry name" value="Cadherin-like_sf"/>
</dbReference>
<feature type="signal peptide" evidence="1">
    <location>
        <begin position="1"/>
        <end position="28"/>
    </location>
</feature>
<dbReference type="Pfam" id="PF17963">
    <property type="entry name" value="Big_9"/>
    <property type="match status" value="7"/>
</dbReference>
<dbReference type="SUPFAM" id="SSF49313">
    <property type="entry name" value="Cadherin-like"/>
    <property type="match status" value="6"/>
</dbReference>
<evidence type="ECO:0000259" key="2">
    <source>
        <dbReference type="PROSITE" id="PS51208"/>
    </source>
</evidence>
<dbReference type="Gene3D" id="2.60.40.10">
    <property type="entry name" value="Immunoglobulins"/>
    <property type="match status" value="14"/>
</dbReference>
<dbReference type="SUPFAM" id="SSF103515">
    <property type="entry name" value="Autotransporter"/>
    <property type="match status" value="1"/>
</dbReference>
<evidence type="ECO:0000256" key="1">
    <source>
        <dbReference type="SAM" id="SignalP"/>
    </source>
</evidence>
<dbReference type="Pfam" id="PF03797">
    <property type="entry name" value="Autotransporter"/>
    <property type="match status" value="1"/>
</dbReference>
<dbReference type="InterPro" id="IPR013783">
    <property type="entry name" value="Ig-like_fold"/>
</dbReference>
<comment type="caution">
    <text evidence="3">The sequence shown here is derived from an EMBL/GenBank/DDBJ whole genome shotgun (WGS) entry which is preliminary data.</text>
</comment>
<proteinExistence type="predicted"/>
<dbReference type="PANTHER" id="PTHR37494:SF1">
    <property type="entry name" value="STAPHYLOCOCCUS AUREUS SURFACE PROTEIN A"/>
    <property type="match status" value="1"/>
</dbReference>
<sequence>MSVATRLRALAVVVMVALAALAPAAALASDMCDLVNAGVLDQTSVFSGGAIISSDARQSSSGVNSYQGIGLTTSAATFTDARFYNGGAKYAHDGTEVFRVTATINLTSGTLRAALQRASNNNSPNPSALAGSTTSSGTFTYDLSALTQYAMGTQLGSPDNLGTGTVSVAVACYLPPTITSVSPTSGPQAGTNSVTINGTYLSGATLTVDGASVTPTSTTAGTVVFTAPAHAPGLVSLVVTTPAGTASSSYTYIAAPTISSLSPSSGPTAGTNSVTINGTNLAGATLTVAGGAVTPTSTNATSVVFTAPAHAAGPVTVAVTTSGGTASSTYTYVAAPTISSVSPSSGPLAGTNSVTINGSNLSGATLTVDGGSVTPTSTSASTVVFTAPANAAGSVALVVTTGGGSASSSYEYVTAPTISSLSPSSGPTGGGDVVTISGSNLSNATLTVDGVGVTPTSASASSIVFNTPAHVAGSIAVVVTTAGGSASSGYTFLAAPTISSVSPSSGSTAGGTTVTINGSNLSGATLTVDGGGVTPTSTTATTVVFTSPAHAAGAIALVVTTGGGSASTTYTYVAPPTASSFTYGSIIAYNTGANATTSIDVATGGSVTNSPTGYAVGSATTAQGGSVSIDSSGSATYTPPVGYRNANDSFTYTATNGAGTSSPATVTVTIGNPTLTVTLPASTATVGTVYNAGAALVTPAGGRSTYTINSISLPSGLTDAGGGVISGTPTADGVFTVTVNITDSSTGAGPYTANATATLTVSLPPAPTASSFTASAVAYNSGSASAATFSVTGHVANSPTSYAVGSATTTGGGSVSIDSAGLVSYTPAVGFRGNDSFTYTATNAGGTSSLATVTVPVSNPVLSVTLPAATGTVGAAYNSGGAPVILSGGVAPYSNISATGLPTGLTISSSGVISGTPTTATTATVIVTATDSSTGAGAYTSTASATLNIAAPTITLSPAAGALPGVDAGTAYNQTFTSTGGVAPRTYGWTGTLPPGLTLSTSGGLSGTPTTTGSFSFTVTVTDSSGNSYNASNAYSITVSAPSLVVSTSSLPGATENAAYSQTISVSGGIAPYSFNLATGSGPLPPGLTLNPTTGAISGTPTTIGSYSFIIRIQDSTSGSAGQVDQSYTLTVSPDVPPTAGAVTTTVAANSSANTVAPALSGAPAASVAVATPPTHGTATVSGLNFLYTPTAGYSGADSFTYTASNNGGSSGTATVTITVTAPTLVVTGTPPGGTVAIAYAGATFTASTGTAPYAFTGASLPTGLTLSTAGLLSGAPTAAGTFNAVITATDAHGATGSTTFPIVIAAPAVTITSPTAGALPTATAFVAYNQAFTASGGAAPRTFGVTAGALPAGLTLSPAGVLSGSATVTGTFNFTITPSDGSAAPGPYVGTPSAYSLVVGAPSMTLSPATVPNGTATVPYTATFTAAGGASPYSYAVTGGALPSGLTLSTAGVISGSAAQSATGNFNFTVTATDANGFTVAGAYGLSIAQVTLVTSSPPSGVAGQAYSQVLSTSGGTGPYTYALTTGALPAGLTLGGSGAISGTPTAAGTFGFTVTTTDSFGAVGTDTLSLTIAAPTLTLTPASAPAADWGVAYSLSFQTSGGVAPYHYVLSGSLPTGLSFNSSTGVLSGTPTDEGAFPLNVTVTDSATGSGPFTASVSPTLTVNAAPPPVVEPTNTTTPAGSPTVIDVSNLIDGFYDSVVIVDPPQHGTAVVTGGASRMRSQGGSGSVQILYTPNPGYYGSDSFTYAATGPGGTSAPAAIGVAVAAPAPVVVDDAASVAANGTVAIAVTANDTGPIATIAIASAPSHGTATVSGLSVNYVPAANFFGTDTFTYTATGEGGTGGPATVTVTVSPLSVPTQTAQVLTVLAGQAATLAATQGATGSPFTSVTIATAPTKGTATINGLSVVYTPAAGFSGADAFTYRINNPFGASNPVPVTVTVNPAPLTAPPITVEILAGQKAVVNLVAGASGGPFTGAAVATITPTNSGTAAVTNPSAGAYTLTFTPDNAFAGTAVVTYTLSNAFATSAPGRINVIVTARPDPSQDPEVKGLVAAQDAAAVRFADAQISNFNRRLEQLHNGGGAGRGFGVSVRGGKTEREDGLEARERFRKYASLGMNDAADPSSPLLPAASASDAADYAARKDDDEGQAGPKRWGVWAAGSADFGMRDTVGSQSGFRFTTDGLTGGVDYRVNDRFAFGLGLGYGRDSSKIGKNGTKSRAESYSAGLYASLQPGEKTFIDGVIGLGSLDFDTRRYVTTTGELVNGERDGDQLFAALTFGVERRTQTSLLSPYGRVAYSRSVLDAFSENGGGPYGLTYHEQTVRSLTGTLGLRGAFARKTAAGLLSPRFRVEYSHDFEKANDALLSYTDWVGGPTYRLAVDPIDRDQLRLELGADLTVKSGWTIGLDFDNMVSKDSDSQGLRLTVQSPF</sequence>